<name>A0A6A6WU29_9PLEO</name>
<sequence>MVAKDSPLMIDCPPHKRSGFSSAHSDLDAAIAKLRMTAYMWQAMTAEDLRSKGLGRRTFRLDEEWAADTLSRDFINARHDESLDREGAVRATAKIHIIRSSKTTKEIRDADIAQQNEKGRRRDRLFDYFTDALKEAGGPFASSAHPIVAGLILDSHYSITQKLILGHAALGCHNPDGISLGMFGSHLTYSWPRFLEEVTSCLTDIKAPGDKVGNDNGECQTMWEACTIGQGAHLHEVGHAFGSPHRPGIMARGYAQDWPKNFLPKTAYCGRLKSEGVVVTESTPNDARWNLSDALAFRVLPHFRLPIDKIVAPEHRNIEPQTNVEYEGDEELNSILHITSPVGIVRLIFNNGDAEASPSVASPASEIRFTQDELESRFDRTSPLSLNILGFNGKESTVHDVWRMLSVKTFVRIPGSNIRLFKRSVYSDELEKNPNHPVYEWAQLLREKGPDGAIHRVTDIDLRVGCLWDGGVVMYADGHASHWGPMKRDGHVYSFGGHASEGIEIPANASIKRIEVNRGGEGSREMNGVKMYLTDRSSAGELNRDNGENIVRLEPAAHEVIVGFYGKNNRQGFCGIMEFGIITAPKKVGLDGLPDAAFDLPELRNSAGEDEVC</sequence>
<dbReference type="InterPro" id="IPR021917">
    <property type="entry name" value="Unchr_Zn-peptidase-like"/>
</dbReference>
<dbReference type="OrthoDB" id="74460at2759"/>
<evidence type="ECO:0000313" key="2">
    <source>
        <dbReference type="Proteomes" id="UP000799757"/>
    </source>
</evidence>
<dbReference type="EMBL" id="MU002319">
    <property type="protein sequence ID" value="KAF2787443.1"/>
    <property type="molecule type" value="Genomic_DNA"/>
</dbReference>
<evidence type="ECO:0000313" key="1">
    <source>
        <dbReference type="EMBL" id="KAF2787443.1"/>
    </source>
</evidence>
<organism evidence="1 2">
    <name type="scientific">Melanomma pulvis-pyrius CBS 109.77</name>
    <dbReference type="NCBI Taxonomy" id="1314802"/>
    <lineage>
        <taxon>Eukaryota</taxon>
        <taxon>Fungi</taxon>
        <taxon>Dikarya</taxon>
        <taxon>Ascomycota</taxon>
        <taxon>Pezizomycotina</taxon>
        <taxon>Dothideomycetes</taxon>
        <taxon>Pleosporomycetidae</taxon>
        <taxon>Pleosporales</taxon>
        <taxon>Melanommataceae</taxon>
        <taxon>Melanomma</taxon>
    </lineage>
</organism>
<keyword evidence="2" id="KW-1185">Reference proteome</keyword>
<dbReference type="AlphaFoldDB" id="A0A6A6WU29"/>
<gene>
    <name evidence="1" type="ORF">K505DRAFT_257697</name>
</gene>
<dbReference type="PANTHER" id="PTHR21054">
    <property type="entry name" value="ZINC METALLOPROTEINASE-RELATED"/>
    <property type="match status" value="1"/>
</dbReference>
<dbReference type="Proteomes" id="UP000799757">
    <property type="component" value="Unassembled WGS sequence"/>
</dbReference>
<protein>
    <submittedName>
        <fullName evidence="1">Metallopeptidase</fullName>
    </submittedName>
</protein>
<reference evidence="1" key="1">
    <citation type="journal article" date="2020" name="Stud. Mycol.">
        <title>101 Dothideomycetes genomes: a test case for predicting lifestyles and emergence of pathogens.</title>
        <authorList>
            <person name="Haridas S."/>
            <person name="Albert R."/>
            <person name="Binder M."/>
            <person name="Bloem J."/>
            <person name="Labutti K."/>
            <person name="Salamov A."/>
            <person name="Andreopoulos B."/>
            <person name="Baker S."/>
            <person name="Barry K."/>
            <person name="Bills G."/>
            <person name="Bluhm B."/>
            <person name="Cannon C."/>
            <person name="Castanera R."/>
            <person name="Culley D."/>
            <person name="Daum C."/>
            <person name="Ezra D."/>
            <person name="Gonzalez J."/>
            <person name="Henrissat B."/>
            <person name="Kuo A."/>
            <person name="Liang C."/>
            <person name="Lipzen A."/>
            <person name="Lutzoni F."/>
            <person name="Magnuson J."/>
            <person name="Mondo S."/>
            <person name="Nolan M."/>
            <person name="Ohm R."/>
            <person name="Pangilinan J."/>
            <person name="Park H.-J."/>
            <person name="Ramirez L."/>
            <person name="Alfaro M."/>
            <person name="Sun H."/>
            <person name="Tritt A."/>
            <person name="Yoshinaga Y."/>
            <person name="Zwiers L.-H."/>
            <person name="Turgeon B."/>
            <person name="Goodwin S."/>
            <person name="Spatafora J."/>
            <person name="Crous P."/>
            <person name="Grigoriev I."/>
        </authorList>
    </citation>
    <scope>NUCLEOTIDE SEQUENCE</scope>
    <source>
        <strain evidence="1">CBS 109.77</strain>
    </source>
</reference>
<dbReference type="GO" id="GO:0005737">
    <property type="term" value="C:cytoplasm"/>
    <property type="evidence" value="ECO:0007669"/>
    <property type="project" value="TreeGrafter"/>
</dbReference>
<dbReference type="InterPro" id="IPR053002">
    <property type="entry name" value="Metalloproteinase_M10B"/>
</dbReference>
<proteinExistence type="predicted"/>
<accession>A0A6A6WU29</accession>
<dbReference type="Pfam" id="PF12044">
    <property type="entry name" value="Metallopep"/>
    <property type="match status" value="1"/>
</dbReference>
<dbReference type="PANTHER" id="PTHR21054:SF2">
    <property type="entry name" value="MIP04191P"/>
    <property type="match status" value="1"/>
</dbReference>